<dbReference type="GO" id="GO:0016020">
    <property type="term" value="C:membrane"/>
    <property type="evidence" value="ECO:0007669"/>
    <property type="project" value="UniProtKB-SubCell"/>
</dbReference>
<protein>
    <recommendedName>
        <fullName evidence="9">Methyl-accepting transducer domain-containing protein</fullName>
    </recommendedName>
</protein>
<dbReference type="InterPro" id="IPR004090">
    <property type="entry name" value="Chemotax_Me-accpt_rcpt"/>
</dbReference>
<sequence>MPTFLLWPSKSIINAFGLKHATALVSFIIAAGFVFILIAPPDFLFAPIICAVLMIWLSASHSFLLANQLHSLDNLLTKTLSDPESYRNLPANEWLLPAHVKVIFDVLKEMSRKREHLEEFLSEMRYSADQMITSVMKVADNATTQSAATTSTAAAVNELTQSLAGVVDTFEQVNQAAINARTHSEAGKTRVASLTTEFAQVESDVINTQGALERLNNSMEKVMELTGSIQKIAEQTNLLALNASIEAARAGEAGRGFAVVADEVRNLAEDCRQSAEVINSRVGELVNERDLVLASMESVTERARACFIKAEEASTLLDSISHESEIVQQQVADIADITSQQSLATEEISRNIEKVVESSNDNAQLAKQTSTVAEYLRSLALKD</sequence>
<dbReference type="SUPFAM" id="SSF58104">
    <property type="entry name" value="Methyl-accepting chemotaxis protein (MCP) signaling domain"/>
    <property type="match status" value="1"/>
</dbReference>
<accession>A0A1E7ZGG2</accession>
<evidence type="ECO:0000259" key="9">
    <source>
        <dbReference type="PROSITE" id="PS50111"/>
    </source>
</evidence>
<keyword evidence="5 7" id="KW-0807">Transducer</keyword>
<comment type="subcellular location">
    <subcellularLocation>
        <location evidence="1">Membrane</location>
        <topology evidence="1">Multi-pass membrane protein</topology>
    </subcellularLocation>
</comment>
<dbReference type="Pfam" id="PF00015">
    <property type="entry name" value="MCPsignal"/>
    <property type="match status" value="1"/>
</dbReference>
<feature type="transmembrane region" description="Helical" evidence="8">
    <location>
        <begin position="21"/>
        <end position="39"/>
    </location>
</feature>
<dbReference type="GO" id="GO:0007165">
    <property type="term" value="P:signal transduction"/>
    <property type="evidence" value="ECO:0007669"/>
    <property type="project" value="UniProtKB-KW"/>
</dbReference>
<keyword evidence="3 8" id="KW-1133">Transmembrane helix</keyword>
<dbReference type="PANTHER" id="PTHR32089">
    <property type="entry name" value="METHYL-ACCEPTING CHEMOTAXIS PROTEIN MCPB"/>
    <property type="match status" value="1"/>
</dbReference>
<evidence type="ECO:0000256" key="6">
    <source>
        <dbReference type="ARBA" id="ARBA00029447"/>
    </source>
</evidence>
<evidence type="ECO:0000256" key="1">
    <source>
        <dbReference type="ARBA" id="ARBA00004141"/>
    </source>
</evidence>
<organism evidence="10 11">
    <name type="scientific">Alteromonas confluentis</name>
    <dbReference type="NCBI Taxonomy" id="1656094"/>
    <lineage>
        <taxon>Bacteria</taxon>
        <taxon>Pseudomonadati</taxon>
        <taxon>Pseudomonadota</taxon>
        <taxon>Gammaproteobacteria</taxon>
        <taxon>Alteromonadales</taxon>
        <taxon>Alteromonadaceae</taxon>
        <taxon>Alteromonas/Salinimonas group</taxon>
        <taxon>Alteromonas</taxon>
    </lineage>
</organism>
<evidence type="ECO:0000256" key="8">
    <source>
        <dbReference type="SAM" id="Phobius"/>
    </source>
</evidence>
<gene>
    <name evidence="10" type="ORF">BFC18_01735</name>
</gene>
<evidence type="ECO:0000256" key="7">
    <source>
        <dbReference type="PROSITE-ProRule" id="PRU00284"/>
    </source>
</evidence>
<evidence type="ECO:0000313" key="10">
    <source>
        <dbReference type="EMBL" id="OFC72601.1"/>
    </source>
</evidence>
<evidence type="ECO:0000256" key="5">
    <source>
        <dbReference type="ARBA" id="ARBA00023224"/>
    </source>
</evidence>
<dbReference type="SMART" id="SM00283">
    <property type="entry name" value="MA"/>
    <property type="match status" value="1"/>
</dbReference>
<keyword evidence="11" id="KW-1185">Reference proteome</keyword>
<dbReference type="AlphaFoldDB" id="A0A1E7ZGG2"/>
<comment type="similarity">
    <text evidence="6">Belongs to the methyl-accepting chemotaxis (MCP) protein family.</text>
</comment>
<dbReference type="GO" id="GO:0004888">
    <property type="term" value="F:transmembrane signaling receptor activity"/>
    <property type="evidence" value="ECO:0007669"/>
    <property type="project" value="InterPro"/>
</dbReference>
<reference evidence="10 11" key="1">
    <citation type="submission" date="2016-08" db="EMBL/GenBank/DDBJ databases">
        <authorList>
            <person name="Seilhamer J.J."/>
        </authorList>
    </citation>
    <scope>NUCLEOTIDE SEQUENCE [LARGE SCALE GENOMIC DNA]</scope>
    <source>
        <strain evidence="10 11">KCTC 42603</strain>
    </source>
</reference>
<dbReference type="OrthoDB" id="5697404at2"/>
<dbReference type="GO" id="GO:0006935">
    <property type="term" value="P:chemotaxis"/>
    <property type="evidence" value="ECO:0007669"/>
    <property type="project" value="InterPro"/>
</dbReference>
<keyword evidence="4 8" id="KW-0472">Membrane</keyword>
<dbReference type="InterPro" id="IPR004089">
    <property type="entry name" value="MCPsignal_dom"/>
</dbReference>
<dbReference type="PRINTS" id="PR00260">
    <property type="entry name" value="CHEMTRNSDUCR"/>
</dbReference>
<evidence type="ECO:0000256" key="2">
    <source>
        <dbReference type="ARBA" id="ARBA00022692"/>
    </source>
</evidence>
<proteinExistence type="inferred from homology"/>
<dbReference type="RefSeq" id="WP_070123225.1">
    <property type="nucleotide sequence ID" value="NZ_MDHN01000003.1"/>
</dbReference>
<dbReference type="Gene3D" id="1.10.287.950">
    <property type="entry name" value="Methyl-accepting chemotaxis protein"/>
    <property type="match status" value="1"/>
</dbReference>
<keyword evidence="2 8" id="KW-0812">Transmembrane</keyword>
<evidence type="ECO:0000256" key="3">
    <source>
        <dbReference type="ARBA" id="ARBA00022989"/>
    </source>
</evidence>
<dbReference type="EMBL" id="MDHN01000003">
    <property type="protein sequence ID" value="OFC72601.1"/>
    <property type="molecule type" value="Genomic_DNA"/>
</dbReference>
<dbReference type="STRING" id="1656094.BFC18_01735"/>
<dbReference type="PROSITE" id="PS50111">
    <property type="entry name" value="CHEMOTAXIS_TRANSDUC_2"/>
    <property type="match status" value="1"/>
</dbReference>
<feature type="domain" description="Methyl-accepting transducer" evidence="9">
    <location>
        <begin position="120"/>
        <end position="356"/>
    </location>
</feature>
<feature type="transmembrane region" description="Helical" evidence="8">
    <location>
        <begin position="45"/>
        <end position="66"/>
    </location>
</feature>
<evidence type="ECO:0000313" key="11">
    <source>
        <dbReference type="Proteomes" id="UP000175691"/>
    </source>
</evidence>
<dbReference type="PANTHER" id="PTHR32089:SF119">
    <property type="entry name" value="METHYL-ACCEPTING CHEMOTAXIS PROTEIN CTPL"/>
    <property type="match status" value="1"/>
</dbReference>
<name>A0A1E7ZGG2_9ALTE</name>
<dbReference type="Proteomes" id="UP000175691">
    <property type="component" value="Unassembled WGS sequence"/>
</dbReference>
<comment type="caution">
    <text evidence="10">The sequence shown here is derived from an EMBL/GenBank/DDBJ whole genome shotgun (WGS) entry which is preliminary data.</text>
</comment>
<evidence type="ECO:0000256" key="4">
    <source>
        <dbReference type="ARBA" id="ARBA00023136"/>
    </source>
</evidence>